<dbReference type="PANTHER" id="PTHR30250:SF11">
    <property type="entry name" value="O-ANTIGEN TRANSPORTER-RELATED"/>
    <property type="match status" value="1"/>
</dbReference>
<organism evidence="7 8">
    <name type="scientific">Ornithinimicrobium cryptoxanthini</name>
    <dbReference type="NCBI Taxonomy" id="2934161"/>
    <lineage>
        <taxon>Bacteria</taxon>
        <taxon>Bacillati</taxon>
        <taxon>Actinomycetota</taxon>
        <taxon>Actinomycetes</taxon>
        <taxon>Micrococcales</taxon>
        <taxon>Ornithinimicrobiaceae</taxon>
        <taxon>Ornithinimicrobium</taxon>
    </lineage>
</organism>
<dbReference type="RefSeq" id="WP_252620796.1">
    <property type="nucleotide sequence ID" value="NZ_CP099490.1"/>
</dbReference>
<protein>
    <submittedName>
        <fullName evidence="7">Oligosaccharide flippase family protein</fullName>
    </submittedName>
</protein>
<feature type="transmembrane region" description="Helical" evidence="6">
    <location>
        <begin position="75"/>
        <end position="101"/>
    </location>
</feature>
<dbReference type="Pfam" id="PF13440">
    <property type="entry name" value="Polysacc_synt_3"/>
    <property type="match status" value="1"/>
</dbReference>
<proteinExistence type="predicted"/>
<dbReference type="Proteomes" id="UP001056535">
    <property type="component" value="Chromosome"/>
</dbReference>
<evidence type="ECO:0000313" key="7">
    <source>
        <dbReference type="EMBL" id="USQ76101.1"/>
    </source>
</evidence>
<feature type="transmembrane region" description="Helical" evidence="6">
    <location>
        <begin position="284"/>
        <end position="305"/>
    </location>
</feature>
<feature type="transmembrane region" description="Helical" evidence="6">
    <location>
        <begin position="7"/>
        <end position="29"/>
    </location>
</feature>
<accession>A0ABY4YHU4</accession>
<feature type="transmembrane region" description="Helical" evidence="6">
    <location>
        <begin position="356"/>
        <end position="376"/>
    </location>
</feature>
<dbReference type="InterPro" id="IPR050833">
    <property type="entry name" value="Poly_Biosynth_Transport"/>
</dbReference>
<reference evidence="7" key="1">
    <citation type="submission" date="2022-06" db="EMBL/GenBank/DDBJ databases">
        <title>Ornithinimicrobium JY.X270.</title>
        <authorList>
            <person name="Huang Y."/>
        </authorList>
    </citation>
    <scope>NUCLEOTIDE SEQUENCE</scope>
    <source>
        <strain evidence="7">JY.X270</strain>
    </source>
</reference>
<feature type="transmembrane region" description="Helical" evidence="6">
    <location>
        <begin position="230"/>
        <end position="248"/>
    </location>
</feature>
<comment type="subcellular location">
    <subcellularLocation>
        <location evidence="1">Cell membrane</location>
        <topology evidence="1">Multi-pass membrane protein</topology>
    </subcellularLocation>
</comment>
<feature type="transmembrane region" description="Helical" evidence="6">
    <location>
        <begin position="325"/>
        <end position="349"/>
    </location>
</feature>
<keyword evidence="5 6" id="KW-0472">Membrane</keyword>
<feature type="transmembrane region" description="Helical" evidence="6">
    <location>
        <begin position="41"/>
        <end position="63"/>
    </location>
</feature>
<keyword evidence="2" id="KW-1003">Cell membrane</keyword>
<keyword evidence="8" id="KW-1185">Reference proteome</keyword>
<evidence type="ECO:0000313" key="8">
    <source>
        <dbReference type="Proteomes" id="UP001056535"/>
    </source>
</evidence>
<gene>
    <name evidence="7" type="ORF">NF557_16160</name>
</gene>
<evidence type="ECO:0000256" key="1">
    <source>
        <dbReference type="ARBA" id="ARBA00004651"/>
    </source>
</evidence>
<feature type="transmembrane region" description="Helical" evidence="6">
    <location>
        <begin position="382"/>
        <end position="406"/>
    </location>
</feature>
<evidence type="ECO:0000256" key="4">
    <source>
        <dbReference type="ARBA" id="ARBA00022989"/>
    </source>
</evidence>
<keyword evidence="3 6" id="KW-0812">Transmembrane</keyword>
<keyword evidence="4 6" id="KW-1133">Transmembrane helix</keyword>
<name>A0ABY4YHU4_9MICO</name>
<feature type="transmembrane region" description="Helical" evidence="6">
    <location>
        <begin position="113"/>
        <end position="133"/>
    </location>
</feature>
<evidence type="ECO:0000256" key="5">
    <source>
        <dbReference type="ARBA" id="ARBA00023136"/>
    </source>
</evidence>
<evidence type="ECO:0000256" key="2">
    <source>
        <dbReference type="ARBA" id="ARBA00022475"/>
    </source>
</evidence>
<evidence type="ECO:0000256" key="6">
    <source>
        <dbReference type="SAM" id="Phobius"/>
    </source>
</evidence>
<dbReference type="PANTHER" id="PTHR30250">
    <property type="entry name" value="PST FAMILY PREDICTED COLANIC ACID TRANSPORTER"/>
    <property type="match status" value="1"/>
</dbReference>
<sequence>MSGFRYLYSGVAQITLGAVVAQGIALLSLPLLTRTYGAEAFGIFGTILALAAVAAPAACLKFDRALLLPEATREVGLLAWLGLLSLLLTSVATLIVCATLSKFGAVPDWTYGLWAAGLVVANGLFALLTQLALRDGHYRRVATRHVVQGVATAAIQVGLGLARIGLGYGLLIGQLVGRWIGIVPLVKGASRYSVRPRAEPLREVAVTYWKFPVVFAPSALLNSFGSNIPILLTASLFGPVAAGALAVGQRLLQAPAALITQGVGQVVSAEIASRMRAGRSSLQLFRAATGMLFVLASAVATFVYSPVLLTVCQWVAPDWPDIPNYIRALAVSAIASLIVAPVSSVFTLYQAARASIAIDLSRPVLVLAFAYGFYAMERDPVSLVLGASIGQLANYVATWIVAYRLVRRN</sequence>
<dbReference type="EMBL" id="CP099490">
    <property type="protein sequence ID" value="USQ76101.1"/>
    <property type="molecule type" value="Genomic_DNA"/>
</dbReference>
<evidence type="ECO:0000256" key="3">
    <source>
        <dbReference type="ARBA" id="ARBA00022692"/>
    </source>
</evidence>